<sequence length="117" mass="12589">MLRYLLNVYVGKQIFDSSQPKVKDDDGMAQQFEEGFGLSRNAMKLAGGLELVGSIFLFLSACNKSLSRLGSVLVGSVMTVAAYKHYEAGHGFKGAKHALTLLGLSALSFVDTLGKKK</sequence>
<evidence type="ECO:0000313" key="4">
    <source>
        <dbReference type="EMBL" id="QRN91812.1"/>
    </source>
</evidence>
<protein>
    <submittedName>
        <fullName evidence="2">DoxX family protein</fullName>
    </submittedName>
</protein>
<reference evidence="3" key="6">
    <citation type="submission" date="2022-09" db="EMBL/GenBank/DDBJ databases">
        <authorList>
            <person name="De Moura G.S."/>
            <person name="Carvalho E."/>
            <person name="Ramos Sanchez E.M."/>
            <person name="Sellera F.P."/>
            <person name="Marques M.F.S."/>
            <person name="Heinemann M.B."/>
            <person name="De Vliegher S."/>
            <person name="Souza F.N."/>
            <person name="Mota R.A."/>
        </authorList>
    </citation>
    <scope>NUCLEOTIDE SEQUENCE</scope>
    <source>
        <strain evidence="3">BR656</strain>
    </source>
</reference>
<evidence type="ECO:0000313" key="5">
    <source>
        <dbReference type="EMBL" id="RTX71217.1"/>
    </source>
</evidence>
<accession>A0A657XGQ3</accession>
<dbReference type="EMBL" id="CP069389">
    <property type="protein sequence ID" value="QRN91812.1"/>
    <property type="molecule type" value="Genomic_DNA"/>
</dbReference>
<evidence type="ECO:0000313" key="7">
    <source>
        <dbReference type="Proteomes" id="UP000274792"/>
    </source>
</evidence>
<evidence type="ECO:0000313" key="1">
    <source>
        <dbReference type="EMBL" id="ASE33406.1"/>
    </source>
</evidence>
<dbReference type="Proteomes" id="UP000274792">
    <property type="component" value="Unassembled WGS sequence"/>
</dbReference>
<dbReference type="GeneID" id="48592025"/>
<dbReference type="KEGG" id="sscu:CEP64_01965"/>
<dbReference type="RefSeq" id="WP_025906850.1">
    <property type="nucleotide sequence ID" value="NZ_CAJVGN010000001.1"/>
</dbReference>
<accession>A0A1X0TTL7</accession>
<dbReference type="Proteomes" id="UP000640299">
    <property type="component" value="Chromosome"/>
</dbReference>
<dbReference type="EMBL" id="CP022046">
    <property type="protein sequence ID" value="ASE33406.1"/>
    <property type="molecule type" value="Genomic_DNA"/>
</dbReference>
<dbReference type="EMBL" id="JAPNQM010000002">
    <property type="protein sequence ID" value="MDL0116776.1"/>
    <property type="molecule type" value="Genomic_DNA"/>
</dbReference>
<gene>
    <name evidence="5" type="ORF">CD117_11935</name>
    <name evidence="1" type="ORF">CEP64_01965</name>
    <name evidence="4" type="ORF">JRU67_03095</name>
    <name evidence="2" type="ORF">NQ032_12505</name>
    <name evidence="3" type="ORF">OWO77_07290</name>
</gene>
<organism evidence="2 9">
    <name type="scientific">Mammaliicoccus sciuri</name>
    <name type="common">Staphylococcus sciuri</name>
    <dbReference type="NCBI Taxonomy" id="1296"/>
    <lineage>
        <taxon>Bacteria</taxon>
        <taxon>Bacillati</taxon>
        <taxon>Bacillota</taxon>
        <taxon>Bacilli</taxon>
        <taxon>Bacillales</taxon>
        <taxon>Staphylococcaceae</taxon>
        <taxon>Mammaliicoccus</taxon>
    </lineage>
</organism>
<dbReference type="Proteomes" id="UP001204068">
    <property type="component" value="Unassembled WGS sequence"/>
</dbReference>
<proteinExistence type="predicted"/>
<evidence type="ECO:0000313" key="9">
    <source>
        <dbReference type="Proteomes" id="UP001204068"/>
    </source>
</evidence>
<dbReference type="eggNOG" id="ENOG50330Y3">
    <property type="taxonomic scope" value="Bacteria"/>
</dbReference>
<keyword evidence="8" id="KW-1185">Reference proteome</keyword>
<evidence type="ECO:0000313" key="6">
    <source>
        <dbReference type="Proteomes" id="UP000197058"/>
    </source>
</evidence>
<dbReference type="AlphaFoldDB" id="A0A1X0TTL7"/>
<reference evidence="4" key="4">
    <citation type="submission" date="2021-02" db="EMBL/GenBank/DDBJ databases">
        <title>cfr and optrA-positive Staphylococcus spp.</title>
        <authorList>
            <person name="Chen L."/>
        </authorList>
    </citation>
    <scope>NUCLEOTIDE SEQUENCE</scope>
    <source>
        <strain evidence="4">GDQ20D70P</strain>
    </source>
</reference>
<name>A0A1X0TTL7_MAMSC</name>
<reference evidence="2" key="5">
    <citation type="submission" date="2022-07" db="EMBL/GenBank/DDBJ databases">
        <title>Bacterial species isolated from the porcine tonsil microbiota.</title>
        <authorList>
            <person name="Oliveira I.M.F."/>
        </authorList>
    </citation>
    <scope>NUCLEOTIDE SEQUENCE</scope>
    <source>
        <strain evidence="2">8QC2O2</strain>
    </source>
</reference>
<dbReference type="Proteomes" id="UP000197058">
    <property type="component" value="Chromosome"/>
</dbReference>
<reference evidence="3" key="7">
    <citation type="journal article" date="2023" name="Vet. Microbiol.">
        <title>Emergence of livestock-associated Mammaliicoccus sciuri ST71 co-harbouring mecA and mecC genes in Brazil.</title>
        <authorList>
            <person name="de Moura G.S."/>
            <person name="de Carvalho E."/>
            <person name="Ramos Sanchez E.M."/>
            <person name="Sellera F.P."/>
            <person name="Marques M.F.S."/>
            <person name="Heinemann M.B."/>
            <person name="De Vliegher S."/>
            <person name="Souza F.N."/>
            <person name="Mota R.A."/>
        </authorList>
    </citation>
    <scope>NUCLEOTIDE SEQUENCE</scope>
    <source>
        <strain evidence="3">BR656</strain>
    </source>
</reference>
<reference evidence="1" key="2">
    <citation type="submission" date="2017-12" db="EMBL/GenBank/DDBJ databases">
        <title>FDA dAtabase for Regulatory Grade micrObial Sequences (FDA-ARGOS): Supporting development and validation of Infectious Disease Dx tests.</title>
        <authorList>
            <person name="Campos J."/>
            <person name="Goldberg B."/>
            <person name="Tallon L."/>
            <person name="Sadzewicz L."/>
            <person name="Sengamalay N."/>
            <person name="Ott S."/>
            <person name="Godinez A."/>
            <person name="Nagaraj S."/>
            <person name="Vavikolanu K."/>
            <person name="Vyas G."/>
            <person name="Nadendla S."/>
            <person name="Aluvathingal J."/>
            <person name="Geyer C."/>
            <person name="Nandy P."/>
            <person name="Hobson J."/>
            <person name="Sichtig H."/>
        </authorList>
    </citation>
    <scope>NUCLEOTIDE SEQUENCE</scope>
    <source>
        <strain evidence="1">FDAARGOS_285</strain>
    </source>
</reference>
<dbReference type="EMBL" id="RXWV01000073">
    <property type="protein sequence ID" value="RTX71217.1"/>
    <property type="molecule type" value="Genomic_DNA"/>
</dbReference>
<reference evidence="5 7" key="3">
    <citation type="submission" date="2018-10" db="EMBL/GenBank/DDBJ databases">
        <title>A collection Staphylococci species genome sequencing.</title>
        <authorList>
            <person name="Cole K."/>
        </authorList>
    </citation>
    <scope>NUCLEOTIDE SEQUENCE [LARGE SCALE GENOMIC DNA]</scope>
    <source>
        <strain evidence="5">CCUG 37923</strain>
        <strain evidence="7">NCTC 12218</strain>
    </source>
</reference>
<reference evidence="6" key="1">
    <citation type="submission" date="2017-06" db="EMBL/GenBank/DDBJ databases">
        <title>FDA dAtabase for Regulatory Grade micrObial Sequences (FDA-ARGOS): Supporting development and validation of Infectious Disease Dx tests.</title>
        <authorList>
            <person name="Goldberg B."/>
            <person name="Campos J."/>
            <person name="Tallon L."/>
            <person name="Sadzewicz L."/>
            <person name="Sengamalay N."/>
            <person name="Ott S."/>
            <person name="Godinez A."/>
            <person name="Nagaraj S."/>
            <person name="Vavikolanu K."/>
            <person name="Nadendla S."/>
            <person name="George J."/>
            <person name="Geyer C."/>
            <person name="Sichtig H."/>
        </authorList>
    </citation>
    <scope>NUCLEOTIDE SEQUENCE [LARGE SCALE GENOMIC DNA]</scope>
    <source>
        <strain evidence="6">FDAARGOS_285</strain>
    </source>
</reference>
<dbReference type="Proteomes" id="UP001176210">
    <property type="component" value="Unassembled WGS sequence"/>
</dbReference>
<dbReference type="EMBL" id="JANILD010000006">
    <property type="protein sequence ID" value="MCQ9304420.1"/>
    <property type="molecule type" value="Genomic_DNA"/>
</dbReference>
<evidence type="ECO:0000313" key="8">
    <source>
        <dbReference type="Proteomes" id="UP001176210"/>
    </source>
</evidence>
<evidence type="ECO:0000313" key="3">
    <source>
        <dbReference type="EMBL" id="MDL0116776.1"/>
    </source>
</evidence>
<evidence type="ECO:0000313" key="2">
    <source>
        <dbReference type="EMBL" id="MCQ9304420.1"/>
    </source>
</evidence>